<gene>
    <name evidence="3" type="ORF">EX30DRAFT_309111</name>
</gene>
<feature type="non-terminal residue" evidence="3">
    <location>
        <position position="1"/>
    </location>
</feature>
<dbReference type="PROSITE" id="PS50837">
    <property type="entry name" value="NACHT"/>
    <property type="match status" value="1"/>
</dbReference>
<evidence type="ECO:0000259" key="2">
    <source>
        <dbReference type="PROSITE" id="PS50837"/>
    </source>
</evidence>
<dbReference type="EMBL" id="ML220133">
    <property type="protein sequence ID" value="TGZ79255.1"/>
    <property type="molecule type" value="Genomic_DNA"/>
</dbReference>
<dbReference type="Proteomes" id="UP000298138">
    <property type="component" value="Unassembled WGS sequence"/>
</dbReference>
<evidence type="ECO:0000313" key="4">
    <source>
        <dbReference type="Proteomes" id="UP000298138"/>
    </source>
</evidence>
<dbReference type="AlphaFoldDB" id="A0A4S2MQ97"/>
<reference evidence="3 4" key="1">
    <citation type="submission" date="2019-04" db="EMBL/GenBank/DDBJ databases">
        <title>Comparative genomics and transcriptomics to analyze fruiting body development in filamentous ascomycetes.</title>
        <authorList>
            <consortium name="DOE Joint Genome Institute"/>
            <person name="Lutkenhaus R."/>
            <person name="Traeger S."/>
            <person name="Breuer J."/>
            <person name="Kuo A."/>
            <person name="Lipzen A."/>
            <person name="Pangilinan J."/>
            <person name="Dilworth D."/>
            <person name="Sandor L."/>
            <person name="Poggeler S."/>
            <person name="Barry K."/>
            <person name="Grigoriev I.V."/>
            <person name="Nowrousian M."/>
        </authorList>
    </citation>
    <scope>NUCLEOTIDE SEQUENCE [LARGE SCALE GENOMIC DNA]</scope>
    <source>
        <strain evidence="3 4">CBS 389.68</strain>
    </source>
</reference>
<dbReference type="OrthoDB" id="1577640at2759"/>
<dbReference type="SUPFAM" id="SSF52540">
    <property type="entry name" value="P-loop containing nucleoside triphosphate hydrolases"/>
    <property type="match status" value="1"/>
</dbReference>
<protein>
    <recommendedName>
        <fullName evidence="2">NACHT domain-containing protein</fullName>
    </recommendedName>
</protein>
<dbReference type="STRING" id="341454.A0A4S2MQ97"/>
<dbReference type="InParanoid" id="A0A4S2MQ97"/>
<keyword evidence="1" id="KW-0677">Repeat</keyword>
<dbReference type="InterPro" id="IPR056884">
    <property type="entry name" value="NPHP3-like_N"/>
</dbReference>
<keyword evidence="4" id="KW-1185">Reference proteome</keyword>
<name>A0A4S2MQ97_9PEZI</name>
<dbReference type="PANTHER" id="PTHR10039">
    <property type="entry name" value="AMELOGENIN"/>
    <property type="match status" value="1"/>
</dbReference>
<dbReference type="Gene3D" id="3.40.50.300">
    <property type="entry name" value="P-loop containing nucleotide triphosphate hydrolases"/>
    <property type="match status" value="1"/>
</dbReference>
<dbReference type="InterPro" id="IPR007111">
    <property type="entry name" value="NACHT_NTPase"/>
</dbReference>
<evidence type="ECO:0000313" key="3">
    <source>
        <dbReference type="EMBL" id="TGZ79255.1"/>
    </source>
</evidence>
<organism evidence="3 4">
    <name type="scientific">Ascodesmis nigricans</name>
    <dbReference type="NCBI Taxonomy" id="341454"/>
    <lineage>
        <taxon>Eukaryota</taxon>
        <taxon>Fungi</taxon>
        <taxon>Dikarya</taxon>
        <taxon>Ascomycota</taxon>
        <taxon>Pezizomycotina</taxon>
        <taxon>Pezizomycetes</taxon>
        <taxon>Pezizales</taxon>
        <taxon>Ascodesmidaceae</taxon>
        <taxon>Ascodesmis</taxon>
    </lineage>
</organism>
<dbReference type="PANTHER" id="PTHR10039:SF15">
    <property type="entry name" value="NACHT DOMAIN-CONTAINING PROTEIN"/>
    <property type="match status" value="1"/>
</dbReference>
<dbReference type="InterPro" id="IPR027417">
    <property type="entry name" value="P-loop_NTPase"/>
</dbReference>
<accession>A0A4S2MQ97</accession>
<evidence type="ECO:0000256" key="1">
    <source>
        <dbReference type="ARBA" id="ARBA00022737"/>
    </source>
</evidence>
<feature type="domain" description="NACHT" evidence="2">
    <location>
        <begin position="62"/>
        <end position="209"/>
    </location>
</feature>
<dbReference type="Pfam" id="PF24883">
    <property type="entry name" value="NPHP3_N"/>
    <property type="match status" value="1"/>
</dbReference>
<proteinExistence type="predicted"/>
<sequence>GQNLQRIAQRSDDDERNKIETWLSPLNFWTKQDDVYSRHVGETGNWIFDDELFKDWLNGVNKTLWCSGIPGAGKTMLASIIINHLERSHRNPDIGIAYIYCSYKANDHTLVNLISSLLKQLIQGKPSMPESIRSSFKSHCGKGTRPKFSEYVGWLRTEIMGRRRVFIVIDALDECFEADGTRAQLMAELHNLSHDPALKVSLIVTSRPSVDETSFGENVPRVEIKATDHDIRTYVEGRLCLSESNLKRLCDKNDDLTPRITQTIVKKSKGMYVVDDSCGRHPDECQ</sequence>